<dbReference type="InterPro" id="IPR058923">
    <property type="entry name" value="RCC1-like_dom"/>
</dbReference>
<dbReference type="PANTHER" id="PTHR22870">
    <property type="entry name" value="REGULATOR OF CHROMOSOME CONDENSATION"/>
    <property type="match status" value="1"/>
</dbReference>
<evidence type="ECO:0000259" key="5">
    <source>
        <dbReference type="SMART" id="SM00560"/>
    </source>
</evidence>
<evidence type="ECO:0000313" key="6">
    <source>
        <dbReference type="EMBL" id="MCW1147585.1"/>
    </source>
</evidence>
<dbReference type="SUPFAM" id="SSF49899">
    <property type="entry name" value="Concanavalin A-like lectins/glucanases"/>
    <property type="match status" value="1"/>
</dbReference>
<proteinExistence type="predicted"/>
<feature type="domain" description="LamG-like jellyroll fold" evidence="5">
    <location>
        <begin position="49"/>
        <end position="178"/>
    </location>
</feature>
<protein>
    <submittedName>
        <fullName evidence="6">T9SS type A sorting domain-containing protein</fullName>
    </submittedName>
</protein>
<dbReference type="InterPro" id="IPR006558">
    <property type="entry name" value="LamG-like"/>
</dbReference>
<dbReference type="InterPro" id="IPR013320">
    <property type="entry name" value="ConA-like_dom_sf"/>
</dbReference>
<evidence type="ECO:0000256" key="4">
    <source>
        <dbReference type="SAM" id="SignalP"/>
    </source>
</evidence>
<dbReference type="InterPro" id="IPR044023">
    <property type="entry name" value="Ig_7"/>
</dbReference>
<dbReference type="PROSITE" id="PS00626">
    <property type="entry name" value="RCC1_2"/>
    <property type="match status" value="1"/>
</dbReference>
<keyword evidence="3" id="KW-1015">Disulfide bond</keyword>
<keyword evidence="2" id="KW-0677">Repeat</keyword>
<evidence type="ECO:0000256" key="2">
    <source>
        <dbReference type="ARBA" id="ARBA00022737"/>
    </source>
</evidence>
<dbReference type="NCBIfam" id="TIGR04183">
    <property type="entry name" value="Por_Secre_tail"/>
    <property type="match status" value="1"/>
</dbReference>
<dbReference type="EMBL" id="JAPCIO010000002">
    <property type="protein sequence ID" value="MCW1147585.1"/>
    <property type="molecule type" value="Genomic_DNA"/>
</dbReference>
<keyword evidence="1 4" id="KW-0732">Signal</keyword>
<name>A0ABT3EG82_9FLAO</name>
<dbReference type="InterPro" id="IPR000408">
    <property type="entry name" value="Reg_chr_condens"/>
</dbReference>
<evidence type="ECO:0000256" key="1">
    <source>
        <dbReference type="ARBA" id="ARBA00022729"/>
    </source>
</evidence>
<sequence length="770" mass="81479">MRVKNYLLIIFVFIQAALFSQQGTHLNFDGFNDDIVLPANIGNTLSNGTELTIEYWFKGTNVQSAVRIQNGAGYIVAGWGASNNPQFIVSTDGGTSGVSCGPSVVDNTWHHLAFVWKKNDIFATYLDGILQDSRTAANVNLPIFSGDLVRIGSFNGASEFIRGNIDDVRIWNVAKSSTQINASKNCELQGNETGLLAYYKFNQGTGAANNVGVTTLTDATSNGFNGSLINFSLTGITSNWLAGSLATIPPTVTPTVIYNQGTTASALTATVGANGTGLLWYTSATGGTGSTIAPTPSTTNPGTTSYWVSSTNANGCESARAEIVVIVYVDNGCWSKISSGHGNHTLAIKLDGTLWAWGANTNGQLGDGTNTDKNIPVQIGTDTNWSVVSAGENHSLALKSDGTLWAWGYNAYGQLGDGTTVDKNIPTQIGTSISWTKIAAGGNHSLGMHNNKVNVWGNNAFGQLWLTTSVQLTPFQLGYRSYIDIIAAGKNHSIMGTNGRTDAFVTGLNANGQLGLGNTNNVADSSFRSVIRFNLGVVAISLGGAHSLVILSDGSLWSFGANIHGQLGDGTTTDKLTPIRIGTDTDWASISAGGNHTIARKTNGTLWTWGFNNNGQLGDGTNTNKNIPIQIGTGTTWSSIAAADNHSVALQSNSSFWVWGLNQVGQLGDGTTVDKIVPTAIECLYVLSSDDFIAENNVTIYPNPSNGIFTIDAKEAVTVEVYDMIGKKVFNSKVALGSSNFDLSNHSNGIYLLMVTNLNGNKSTYKLIKK</sequence>
<dbReference type="RefSeq" id="WP_264368426.1">
    <property type="nucleotide sequence ID" value="NZ_JAPCIO010000002.1"/>
</dbReference>
<accession>A0ABT3EG82</accession>
<dbReference type="PROSITE" id="PS50012">
    <property type="entry name" value="RCC1_3"/>
    <property type="match status" value="6"/>
</dbReference>
<dbReference type="PRINTS" id="PR00633">
    <property type="entry name" value="RCCNDNSATION"/>
</dbReference>
<dbReference type="InterPro" id="IPR051210">
    <property type="entry name" value="Ub_ligase/GEF_domain"/>
</dbReference>
<keyword evidence="7" id="KW-1185">Reference proteome</keyword>
<dbReference type="Proteomes" id="UP001165677">
    <property type="component" value="Unassembled WGS sequence"/>
</dbReference>
<dbReference type="InterPro" id="IPR009091">
    <property type="entry name" value="RCC1/BLIP-II"/>
</dbReference>
<dbReference type="InterPro" id="IPR026444">
    <property type="entry name" value="Secre_tail"/>
</dbReference>
<dbReference type="Gene3D" id="2.130.10.30">
    <property type="entry name" value="Regulator of chromosome condensation 1/beta-lactamase-inhibitor protein II"/>
    <property type="match status" value="2"/>
</dbReference>
<evidence type="ECO:0000256" key="3">
    <source>
        <dbReference type="ARBA" id="ARBA00023157"/>
    </source>
</evidence>
<organism evidence="6 7">
    <name type="scientific">Flavobacterium lacisediminis</name>
    <dbReference type="NCBI Taxonomy" id="2989705"/>
    <lineage>
        <taxon>Bacteria</taxon>
        <taxon>Pseudomonadati</taxon>
        <taxon>Bacteroidota</taxon>
        <taxon>Flavobacteriia</taxon>
        <taxon>Flavobacteriales</taxon>
        <taxon>Flavobacteriaceae</taxon>
        <taxon>Flavobacterium</taxon>
    </lineage>
</organism>
<dbReference type="Gene3D" id="2.60.120.200">
    <property type="match status" value="1"/>
</dbReference>
<feature type="signal peptide" evidence="4">
    <location>
        <begin position="1"/>
        <end position="22"/>
    </location>
</feature>
<feature type="chain" id="PRO_5045839546" evidence="4">
    <location>
        <begin position="23"/>
        <end position="770"/>
    </location>
</feature>
<dbReference type="SUPFAM" id="SSF50985">
    <property type="entry name" value="RCC1/BLIP-II"/>
    <property type="match status" value="1"/>
</dbReference>
<comment type="caution">
    <text evidence="6">The sequence shown here is derived from an EMBL/GenBank/DDBJ whole genome shotgun (WGS) entry which is preliminary data.</text>
</comment>
<dbReference type="Pfam" id="PF19081">
    <property type="entry name" value="Ig_7"/>
    <property type="match status" value="1"/>
</dbReference>
<gene>
    <name evidence="6" type="ORF">OJ995_05075</name>
</gene>
<reference evidence="6" key="1">
    <citation type="submission" date="2022-10" db="EMBL/GenBank/DDBJ databases">
        <title>Flavobacterium sp. nov., a bacterium isolated from lake sediment.</title>
        <authorList>
            <person name="Qu J.-H."/>
        </authorList>
    </citation>
    <scope>NUCLEOTIDE SEQUENCE</scope>
    <source>
        <strain evidence="6">TH16-21</strain>
    </source>
</reference>
<evidence type="ECO:0000313" key="7">
    <source>
        <dbReference type="Proteomes" id="UP001165677"/>
    </source>
</evidence>
<dbReference type="Pfam" id="PF25390">
    <property type="entry name" value="WD40_RLD"/>
    <property type="match status" value="1"/>
</dbReference>
<dbReference type="SMART" id="SM00560">
    <property type="entry name" value="LamGL"/>
    <property type="match status" value="1"/>
</dbReference>
<dbReference type="PANTHER" id="PTHR22870:SF408">
    <property type="entry name" value="OS09G0560450 PROTEIN"/>
    <property type="match status" value="1"/>
</dbReference>
<dbReference type="Pfam" id="PF18962">
    <property type="entry name" value="Por_Secre_tail"/>
    <property type="match status" value="1"/>
</dbReference>
<dbReference type="Pfam" id="PF13385">
    <property type="entry name" value="Laminin_G_3"/>
    <property type="match status" value="1"/>
</dbReference>